<feature type="domain" description="Class II aldolase/adducin N-terminal" evidence="3">
    <location>
        <begin position="10"/>
        <end position="183"/>
    </location>
</feature>
<dbReference type="GO" id="GO:0046872">
    <property type="term" value="F:metal ion binding"/>
    <property type="evidence" value="ECO:0007669"/>
    <property type="project" value="UniProtKB-KW"/>
</dbReference>
<dbReference type="AlphaFoldDB" id="A0A2T0QXT0"/>
<dbReference type="OrthoDB" id="9786287at2"/>
<keyword evidence="5" id="KW-1185">Reference proteome</keyword>
<evidence type="ECO:0000256" key="1">
    <source>
        <dbReference type="ARBA" id="ARBA00022723"/>
    </source>
</evidence>
<dbReference type="Proteomes" id="UP000238083">
    <property type="component" value="Unassembled WGS sequence"/>
</dbReference>
<keyword evidence="2" id="KW-0456">Lyase</keyword>
<organism evidence="4 5">
    <name type="scientific">Kineococcus rhizosphaerae</name>
    <dbReference type="NCBI Taxonomy" id="559628"/>
    <lineage>
        <taxon>Bacteria</taxon>
        <taxon>Bacillati</taxon>
        <taxon>Actinomycetota</taxon>
        <taxon>Actinomycetes</taxon>
        <taxon>Kineosporiales</taxon>
        <taxon>Kineosporiaceae</taxon>
        <taxon>Kineococcus</taxon>
    </lineage>
</organism>
<dbReference type="SUPFAM" id="SSF53639">
    <property type="entry name" value="AraD/HMP-PK domain-like"/>
    <property type="match status" value="1"/>
</dbReference>
<dbReference type="GO" id="GO:0005829">
    <property type="term" value="C:cytosol"/>
    <property type="evidence" value="ECO:0007669"/>
    <property type="project" value="TreeGrafter"/>
</dbReference>
<dbReference type="EMBL" id="PVZF01000015">
    <property type="protein sequence ID" value="PRY10754.1"/>
    <property type="molecule type" value="Genomic_DNA"/>
</dbReference>
<accession>A0A2T0QXT0</accession>
<reference evidence="4 5" key="1">
    <citation type="submission" date="2018-03" db="EMBL/GenBank/DDBJ databases">
        <title>Genomic Encyclopedia of Archaeal and Bacterial Type Strains, Phase II (KMG-II): from individual species to whole genera.</title>
        <authorList>
            <person name="Goeker M."/>
        </authorList>
    </citation>
    <scope>NUCLEOTIDE SEQUENCE [LARGE SCALE GENOMIC DNA]</scope>
    <source>
        <strain evidence="4 5">DSM 19711</strain>
    </source>
</reference>
<dbReference type="Pfam" id="PF00596">
    <property type="entry name" value="Aldolase_II"/>
    <property type="match status" value="1"/>
</dbReference>
<dbReference type="InterPro" id="IPR036409">
    <property type="entry name" value="Aldolase_II/adducin_N_sf"/>
</dbReference>
<name>A0A2T0QXT0_9ACTN</name>
<proteinExistence type="predicted"/>
<dbReference type="SMART" id="SM01007">
    <property type="entry name" value="Aldolase_II"/>
    <property type="match status" value="1"/>
</dbReference>
<dbReference type="PANTHER" id="PTHR22789:SF0">
    <property type="entry name" value="3-OXO-TETRONATE 4-PHOSPHATE DECARBOXYLASE-RELATED"/>
    <property type="match status" value="1"/>
</dbReference>
<evidence type="ECO:0000313" key="5">
    <source>
        <dbReference type="Proteomes" id="UP000238083"/>
    </source>
</evidence>
<evidence type="ECO:0000259" key="3">
    <source>
        <dbReference type="SMART" id="SM01007"/>
    </source>
</evidence>
<sequence length="216" mass="22218">MDHDLGDVRRLVADTCRALSRDGLVVGTAGNVSARVGDLVVVSPSGVDYATMTGADVGVHTLDGAPVDAPLAPSSELPLHLAVYRGSAHTAVVHTHAPASTALSTVVDEVPASHYYTALFGGGIRVAPYATFGSDELAAGVADALRDRTAALMGNHGAVVVGADLTKVLAQVPYLEYVCDVQLRALATGRPVKTLPADEITRVAGLLAGYGQTPRR</sequence>
<dbReference type="InterPro" id="IPR001303">
    <property type="entry name" value="Aldolase_II/adducin_N"/>
</dbReference>
<dbReference type="RefSeq" id="WP_106214925.1">
    <property type="nucleotide sequence ID" value="NZ_PVZF01000015.1"/>
</dbReference>
<protein>
    <submittedName>
        <fullName evidence="4">L-fuculose 1-phosphate aldolase</fullName>
    </submittedName>
</protein>
<dbReference type="GO" id="GO:0016832">
    <property type="term" value="F:aldehyde-lyase activity"/>
    <property type="evidence" value="ECO:0007669"/>
    <property type="project" value="TreeGrafter"/>
</dbReference>
<dbReference type="InterPro" id="IPR050197">
    <property type="entry name" value="Aldolase_class_II_sugar_metab"/>
</dbReference>
<dbReference type="PANTHER" id="PTHR22789">
    <property type="entry name" value="FUCULOSE PHOSPHATE ALDOLASE"/>
    <property type="match status" value="1"/>
</dbReference>
<dbReference type="GO" id="GO:0019323">
    <property type="term" value="P:pentose catabolic process"/>
    <property type="evidence" value="ECO:0007669"/>
    <property type="project" value="TreeGrafter"/>
</dbReference>
<evidence type="ECO:0000313" key="4">
    <source>
        <dbReference type="EMBL" id="PRY10754.1"/>
    </source>
</evidence>
<evidence type="ECO:0000256" key="2">
    <source>
        <dbReference type="ARBA" id="ARBA00023239"/>
    </source>
</evidence>
<gene>
    <name evidence="4" type="ORF">CLV37_11518</name>
</gene>
<comment type="caution">
    <text evidence="4">The sequence shown here is derived from an EMBL/GenBank/DDBJ whole genome shotgun (WGS) entry which is preliminary data.</text>
</comment>
<keyword evidence="1" id="KW-0479">Metal-binding</keyword>
<dbReference type="Gene3D" id="3.40.225.10">
    <property type="entry name" value="Class II aldolase/adducin N-terminal domain"/>
    <property type="match status" value="1"/>
</dbReference>